<dbReference type="Proteomes" id="UP000242146">
    <property type="component" value="Unassembled WGS sequence"/>
</dbReference>
<comment type="caution">
    <text evidence="2">The sequence shown here is derived from an EMBL/GenBank/DDBJ whole genome shotgun (WGS) entry which is preliminary data.</text>
</comment>
<reference evidence="2 3" key="1">
    <citation type="submission" date="2016-07" db="EMBL/GenBank/DDBJ databases">
        <title>Pervasive Adenine N6-methylation of Active Genes in Fungi.</title>
        <authorList>
            <consortium name="DOE Joint Genome Institute"/>
            <person name="Mondo S.J."/>
            <person name="Dannebaum R.O."/>
            <person name="Kuo R.C."/>
            <person name="Labutti K."/>
            <person name="Haridas S."/>
            <person name="Kuo A."/>
            <person name="Salamov A."/>
            <person name="Ahrendt S.R."/>
            <person name="Lipzen A."/>
            <person name="Sullivan W."/>
            <person name="Andreopoulos W.B."/>
            <person name="Clum A."/>
            <person name="Lindquist E."/>
            <person name="Daum C."/>
            <person name="Ramamoorthy G.K."/>
            <person name="Gryganskyi A."/>
            <person name="Culley D."/>
            <person name="Magnuson J.K."/>
            <person name="James T.Y."/>
            <person name="O'Malley M.A."/>
            <person name="Stajich J.E."/>
            <person name="Spatafora J.W."/>
            <person name="Visel A."/>
            <person name="Grigoriev I.V."/>
        </authorList>
    </citation>
    <scope>NUCLEOTIDE SEQUENCE [LARGE SCALE GENOMIC DNA]</scope>
    <source>
        <strain evidence="2 3">NRRL 3301</strain>
    </source>
</reference>
<gene>
    <name evidence="2" type="ORF">DM01DRAFT_1112641</name>
</gene>
<organism evidence="2 3">
    <name type="scientific">Hesseltinella vesiculosa</name>
    <dbReference type="NCBI Taxonomy" id="101127"/>
    <lineage>
        <taxon>Eukaryota</taxon>
        <taxon>Fungi</taxon>
        <taxon>Fungi incertae sedis</taxon>
        <taxon>Mucoromycota</taxon>
        <taxon>Mucoromycotina</taxon>
        <taxon>Mucoromycetes</taxon>
        <taxon>Mucorales</taxon>
        <taxon>Cunninghamellaceae</taxon>
        <taxon>Hesseltinella</taxon>
    </lineage>
</organism>
<feature type="region of interest" description="Disordered" evidence="1">
    <location>
        <begin position="29"/>
        <end position="54"/>
    </location>
</feature>
<keyword evidence="3" id="KW-1185">Reference proteome</keyword>
<dbReference type="EMBL" id="MCGT01000028">
    <property type="protein sequence ID" value="ORX48775.1"/>
    <property type="molecule type" value="Genomic_DNA"/>
</dbReference>
<feature type="compositionally biased region" description="Low complexity" evidence="1">
    <location>
        <begin position="29"/>
        <end position="45"/>
    </location>
</feature>
<sequence>MQKRRQLAQLATRKVCLDYALKALHIEHSNNAPDTDNDTNTPTSSKENFVESENHLPSKITSKPWMVAGVDLANLLSRYTQSDKERSEEQTFSIGGSLHDILSLTGILFLCPNQHSDQLIDHFGQTTLDKITEALLSKALDRDLDWEDAEFMKLSRIVNNMVNEIKVVDMAGQTLKSYRHC</sequence>
<evidence type="ECO:0000313" key="3">
    <source>
        <dbReference type="Proteomes" id="UP000242146"/>
    </source>
</evidence>
<dbReference type="OrthoDB" id="2221677at2759"/>
<evidence type="ECO:0000313" key="2">
    <source>
        <dbReference type="EMBL" id="ORX48775.1"/>
    </source>
</evidence>
<name>A0A1X2GB20_9FUNG</name>
<dbReference type="AlphaFoldDB" id="A0A1X2GB20"/>
<accession>A0A1X2GB20</accession>
<proteinExistence type="predicted"/>
<evidence type="ECO:0000256" key="1">
    <source>
        <dbReference type="SAM" id="MobiDB-lite"/>
    </source>
</evidence>
<protein>
    <submittedName>
        <fullName evidence="2">Uncharacterized protein</fullName>
    </submittedName>
</protein>